<organism evidence="1">
    <name type="scientific">bioreactor metagenome</name>
    <dbReference type="NCBI Taxonomy" id="1076179"/>
    <lineage>
        <taxon>unclassified sequences</taxon>
        <taxon>metagenomes</taxon>
        <taxon>ecological metagenomes</taxon>
    </lineage>
</organism>
<name>A0A645D7S9_9ZZZZ</name>
<reference evidence="1" key="1">
    <citation type="submission" date="2019-08" db="EMBL/GenBank/DDBJ databases">
        <authorList>
            <person name="Kucharzyk K."/>
            <person name="Murdoch R.W."/>
            <person name="Higgins S."/>
            <person name="Loffler F."/>
        </authorList>
    </citation>
    <scope>NUCLEOTIDE SEQUENCE</scope>
</reference>
<protein>
    <submittedName>
        <fullName evidence="1">Uncharacterized protein</fullName>
    </submittedName>
</protein>
<proteinExistence type="predicted"/>
<gene>
    <name evidence="1" type="ORF">SDC9_132325</name>
</gene>
<dbReference type="InterPro" id="IPR025049">
    <property type="entry name" value="Mfa-like_1"/>
</dbReference>
<accession>A0A645D7S9</accession>
<dbReference type="Gene3D" id="2.60.40.2630">
    <property type="match status" value="1"/>
</dbReference>
<comment type="caution">
    <text evidence="1">The sequence shown here is derived from an EMBL/GenBank/DDBJ whole genome shotgun (WGS) entry which is preliminary data.</text>
</comment>
<evidence type="ECO:0000313" key="1">
    <source>
        <dbReference type="EMBL" id="MPM85247.1"/>
    </source>
</evidence>
<sequence>MRSIVTAMFFLISLPIISCIEDDECKCSVNNSKTMTSVTFKGVIDPDTAVKSSMTIPSGIRAIILAYESGDNPVNKSCYPATPLTVISDQNGNLLIENEPSLFMPVGNYDFYAISSNSHYYEEFEIKNGKLRGLKNGKDYLWATKKEMLVNNSTKVTFEFAHKAVAIVINFFAGHGVDSLLITNVSVSKSLEDGELALSSGLITPSTTLSKQTAMVEVYENSCRWIMLPLSGPSEMPVIIDAIVIKGNIKETRRYESSLPIEKGIFKEGTMYNYIISVDAESLSLGKAIITEWKSICMDNILVIE</sequence>
<dbReference type="CDD" id="cd13121">
    <property type="entry name" value="BF2867_like_C"/>
    <property type="match status" value="1"/>
</dbReference>
<dbReference type="AlphaFoldDB" id="A0A645D7S9"/>
<dbReference type="EMBL" id="VSSQ01033597">
    <property type="protein sequence ID" value="MPM85247.1"/>
    <property type="molecule type" value="Genomic_DNA"/>
</dbReference>
<dbReference type="Pfam" id="PF13149">
    <property type="entry name" value="Mfa_like_1"/>
    <property type="match status" value="1"/>
</dbReference>